<organism evidence="2">
    <name type="scientific">Oryza glumipatula</name>
    <dbReference type="NCBI Taxonomy" id="40148"/>
    <lineage>
        <taxon>Eukaryota</taxon>
        <taxon>Viridiplantae</taxon>
        <taxon>Streptophyta</taxon>
        <taxon>Embryophyta</taxon>
        <taxon>Tracheophyta</taxon>
        <taxon>Spermatophyta</taxon>
        <taxon>Magnoliopsida</taxon>
        <taxon>Liliopsida</taxon>
        <taxon>Poales</taxon>
        <taxon>Poaceae</taxon>
        <taxon>BOP clade</taxon>
        <taxon>Oryzoideae</taxon>
        <taxon>Oryzeae</taxon>
        <taxon>Oryzinae</taxon>
        <taxon>Oryza</taxon>
    </lineage>
</organism>
<accession>A0A0E0A0U7</accession>
<reference evidence="2" key="2">
    <citation type="submission" date="2018-05" db="EMBL/GenBank/DDBJ databases">
        <title>OgluRS3 (Oryza glumaepatula Reference Sequence Version 3).</title>
        <authorList>
            <person name="Zhang J."/>
            <person name="Kudrna D."/>
            <person name="Lee S."/>
            <person name="Talag J."/>
            <person name="Welchert J."/>
            <person name="Wing R.A."/>
        </authorList>
    </citation>
    <scope>NUCLEOTIDE SEQUENCE [LARGE SCALE GENOMIC DNA]</scope>
</reference>
<keyword evidence="3" id="KW-1185">Reference proteome</keyword>
<feature type="compositionally biased region" description="Basic and acidic residues" evidence="1">
    <location>
        <begin position="113"/>
        <end position="124"/>
    </location>
</feature>
<evidence type="ECO:0000313" key="2">
    <source>
        <dbReference type="EnsemblPlants" id="OGLUM05G21870.1"/>
    </source>
</evidence>
<dbReference type="AlphaFoldDB" id="A0A0E0A0U7"/>
<evidence type="ECO:0000256" key="1">
    <source>
        <dbReference type="SAM" id="MobiDB-lite"/>
    </source>
</evidence>
<dbReference type="EnsemblPlants" id="OGLUM05G21870.1">
    <property type="protein sequence ID" value="OGLUM05G21870.1"/>
    <property type="gene ID" value="OGLUM05G21870"/>
</dbReference>
<name>A0A0E0A0U7_9ORYZ</name>
<protein>
    <submittedName>
        <fullName evidence="2">Uncharacterized protein</fullName>
    </submittedName>
</protein>
<reference evidence="2" key="1">
    <citation type="submission" date="2015-04" db="UniProtKB">
        <authorList>
            <consortium name="EnsemblPlants"/>
        </authorList>
    </citation>
    <scope>IDENTIFICATION</scope>
</reference>
<feature type="compositionally biased region" description="Low complexity" evidence="1">
    <location>
        <begin position="97"/>
        <end position="110"/>
    </location>
</feature>
<evidence type="ECO:0000313" key="3">
    <source>
        <dbReference type="Proteomes" id="UP000026961"/>
    </source>
</evidence>
<sequence>MDAPWFNLNADVLRLVHKRLPCLVDRRRMARIEQAKWDCIRVMVEIINVLITSSIHLWRVNGHVRGHVMPAGESERLGFLSVLPLLYAHNPSSNCHQQTSMQAAARQQAQEEMLSKEQRSKLQA</sequence>
<dbReference type="Proteomes" id="UP000026961">
    <property type="component" value="Chromosome 5"/>
</dbReference>
<dbReference type="Gramene" id="OGLUM05G21870.1">
    <property type="protein sequence ID" value="OGLUM05G21870.1"/>
    <property type="gene ID" value="OGLUM05G21870"/>
</dbReference>
<proteinExistence type="predicted"/>
<feature type="region of interest" description="Disordered" evidence="1">
    <location>
        <begin position="97"/>
        <end position="124"/>
    </location>
</feature>
<dbReference type="HOGENOM" id="CLU_2007494_0_0_1"/>